<protein>
    <submittedName>
        <fullName evidence="2">Phage protein gp47/JayE</fullName>
    </submittedName>
</protein>
<keyword evidence="3" id="KW-1185">Reference proteome</keyword>
<comment type="caution">
    <text evidence="2">The sequence shown here is derived from an EMBL/GenBank/DDBJ whole genome shotgun (WGS) entry which is preliminary data.</text>
</comment>
<evidence type="ECO:0000259" key="1">
    <source>
        <dbReference type="Pfam" id="PF04865"/>
    </source>
</evidence>
<reference evidence="2 3" key="1">
    <citation type="submission" date="2021-01" db="EMBL/GenBank/DDBJ databases">
        <title>Genomic Encyclopedia of Type Strains, Phase IV (KMG-IV): sequencing the most valuable type-strain genomes for metagenomic binning, comparative biology and taxonomic classification.</title>
        <authorList>
            <person name="Goeker M."/>
        </authorList>
    </citation>
    <scope>NUCLEOTIDE SEQUENCE [LARGE SCALE GENOMIC DNA]</scope>
    <source>
        <strain evidence="2 3">DSM 25540</strain>
    </source>
</reference>
<dbReference type="InterPro" id="IPR052399">
    <property type="entry name" value="Phage_Baseplate_Assmbl_Protein"/>
</dbReference>
<evidence type="ECO:0000313" key="2">
    <source>
        <dbReference type="EMBL" id="MBM7634086.1"/>
    </source>
</evidence>
<gene>
    <name evidence="2" type="ORF">JOD17_003186</name>
</gene>
<dbReference type="RefSeq" id="WP_204698836.1">
    <property type="nucleotide sequence ID" value="NZ_JAFBEC010000009.1"/>
</dbReference>
<sequence length="386" mass="41803">MSFGLSRNGFKRKRYADVFSESERRAKEMFGEDINTAAWTPVGIILRIHSFTVAQLWQETENSYNSGFVHKSEGKTLSGVAMNQLVRRRPAEFASGVLNFTGDEGTEIPEGSLFSNDDGVTYRLAERVVISEDTTDGTVVALEAGALSNSPANTVTEIDTPVAGLDEVTNLQAIAGGRDEETDGELRDRYDRSLTSGGSPTTNGIRAAVLSVEGVRTATVIDNTTNESVNGRPPKSFETYVLGGESEDIAREIFRRRAAGIEAHGDELVEIEDDSGNIVPIKFSRAEEVQLDIEVDITVNNEYPSNGHELVRSAIIEYIGGTDEDGNIYTGLQTGQDVVYSRLISIVHRVPGVASVDSLTLNGESGNISIDAIQVAQTNYEQVVVS</sequence>
<name>A0ABS2PGJ9_9BACL</name>
<accession>A0ABS2PGJ9</accession>
<dbReference type="EMBL" id="JAFBEC010000009">
    <property type="protein sequence ID" value="MBM7634086.1"/>
    <property type="molecule type" value="Genomic_DNA"/>
</dbReference>
<dbReference type="PANTHER" id="PTHR37829:SF3">
    <property type="entry name" value="PROTEIN JAYE-RELATED"/>
    <property type="match status" value="1"/>
</dbReference>
<organism evidence="2 3">
    <name type="scientific">Geomicrobium sediminis</name>
    <dbReference type="NCBI Taxonomy" id="1347788"/>
    <lineage>
        <taxon>Bacteria</taxon>
        <taxon>Bacillati</taxon>
        <taxon>Bacillota</taxon>
        <taxon>Bacilli</taxon>
        <taxon>Bacillales</taxon>
        <taxon>Geomicrobium</taxon>
    </lineage>
</organism>
<dbReference type="Proteomes" id="UP000741863">
    <property type="component" value="Unassembled WGS sequence"/>
</dbReference>
<feature type="domain" description="Baseplate protein J-like barrel" evidence="1">
    <location>
        <begin position="98"/>
        <end position="177"/>
    </location>
</feature>
<proteinExistence type="predicted"/>
<evidence type="ECO:0000313" key="3">
    <source>
        <dbReference type="Proteomes" id="UP000741863"/>
    </source>
</evidence>
<dbReference type="InterPro" id="IPR006949">
    <property type="entry name" value="Barrel_Baseplate_J-like"/>
</dbReference>
<dbReference type="PANTHER" id="PTHR37829">
    <property type="entry name" value="PHAGE-LIKE ELEMENT PBSX PROTEIN XKDT"/>
    <property type="match status" value="1"/>
</dbReference>
<dbReference type="Pfam" id="PF04865">
    <property type="entry name" value="Baseplate_J"/>
    <property type="match status" value="1"/>
</dbReference>